<feature type="domain" description="Peptidase S9 prolyl oligopeptidase catalytic" evidence="3">
    <location>
        <begin position="433"/>
        <end position="642"/>
    </location>
</feature>
<dbReference type="GO" id="GO:0006508">
    <property type="term" value="P:proteolysis"/>
    <property type="evidence" value="ECO:0007669"/>
    <property type="project" value="InterPro"/>
</dbReference>
<feature type="signal peptide" evidence="2">
    <location>
        <begin position="1"/>
        <end position="38"/>
    </location>
</feature>
<dbReference type="RefSeq" id="WP_053170019.1">
    <property type="nucleotide sequence ID" value="NZ_LFYT02000005.1"/>
</dbReference>
<dbReference type="AlphaFoldDB" id="A0A2T7UFR1"/>
<dbReference type="Pfam" id="PF00326">
    <property type="entry name" value="Peptidase_S9"/>
    <property type="match status" value="1"/>
</dbReference>
<sequence length="657" mass="72314">MIRNTRKTAFYRFTRWGLTALIATLAGCASMPSPSTDAAPALIPVRHLVADWNGSGAYQISPDGQRLMWLARLGLGPGLFVKYLKTGEVNSYNVPWGGVWARDSRHILVHLSTHGDENTHIWMLDTDQPKQAARDLTPFAGARSYILRTLPQSNDLIIASNRRDPKFNDVYRYNMATGKLNLLATNPGHVGSWLVNDDGEVMGRARLEGEEWVIETPGPNPEQAWTSNFRVSYFDTVSPVAPSATPGHWWALSNRGRDKLALVEIKLSDGVERVEHADARVDLAGVRWSRLQNRPVAVVSEPDTQHWQAFDPALAQALQKLKGASDARISINNLSDDERWMSATVSRHNGGEHVLYDLQTQTFEVLAQLGSSRMNATARLAPQQPVTFKSRDGLDLHGYLSLPPGVAKPYPTVVYVHGGPWARDLHQSNDPMLPFLTNRGYAVLQVNYRGSSGYGKAFMNAAQGEFAGKMHSDLTDAVDALVAQGVVDPQRVAISGGSYGGYASLVGMTHTPGKFKCSISLVGMSDIAALLNDAPPYWELGKPHWIRYVGNPADPAQRAAMQERSPLFKADRVQGPILLMHGVHDPRVKVSQSLQMAEALRANGKPVELALFDKAGHGFQRWQDNMVAYRKTEDFLASCLGGRTGGFDFFELGAKLF</sequence>
<organism evidence="4 5">
    <name type="scientific">Limnohabitans planktonicus II-D5</name>
    <dbReference type="NCBI Taxonomy" id="1293045"/>
    <lineage>
        <taxon>Bacteria</taxon>
        <taxon>Pseudomonadati</taxon>
        <taxon>Pseudomonadota</taxon>
        <taxon>Betaproteobacteria</taxon>
        <taxon>Burkholderiales</taxon>
        <taxon>Comamonadaceae</taxon>
        <taxon>Limnohabitans</taxon>
    </lineage>
</organism>
<evidence type="ECO:0000256" key="2">
    <source>
        <dbReference type="SAM" id="SignalP"/>
    </source>
</evidence>
<name>A0A2T7UFR1_9BURK</name>
<dbReference type="PROSITE" id="PS51257">
    <property type="entry name" value="PROKAR_LIPOPROTEIN"/>
    <property type="match status" value="1"/>
</dbReference>
<dbReference type="PANTHER" id="PTHR42776:SF27">
    <property type="entry name" value="DIPEPTIDYL PEPTIDASE FAMILY MEMBER 6"/>
    <property type="match status" value="1"/>
</dbReference>
<keyword evidence="5" id="KW-1185">Reference proteome</keyword>
<dbReference type="Gene3D" id="3.40.50.1820">
    <property type="entry name" value="alpha/beta hydrolase"/>
    <property type="match status" value="1"/>
</dbReference>
<proteinExistence type="predicted"/>
<dbReference type="SUPFAM" id="SSF53474">
    <property type="entry name" value="alpha/beta-Hydrolases"/>
    <property type="match status" value="1"/>
</dbReference>
<evidence type="ECO:0000313" key="4">
    <source>
        <dbReference type="EMBL" id="PVE43539.1"/>
    </source>
</evidence>
<dbReference type="Gene3D" id="2.120.10.30">
    <property type="entry name" value="TolB, C-terminal domain"/>
    <property type="match status" value="1"/>
</dbReference>
<dbReference type="InterPro" id="IPR011042">
    <property type="entry name" value="6-blade_b-propeller_TolB-like"/>
</dbReference>
<evidence type="ECO:0000259" key="3">
    <source>
        <dbReference type="Pfam" id="PF00326"/>
    </source>
</evidence>
<accession>A0A2T7UFR1</accession>
<protein>
    <submittedName>
        <fullName evidence="4">S9 family peptidase</fullName>
    </submittedName>
</protein>
<dbReference type="SUPFAM" id="SSF82171">
    <property type="entry name" value="DPP6 N-terminal domain-like"/>
    <property type="match status" value="1"/>
</dbReference>
<dbReference type="GO" id="GO:0004252">
    <property type="term" value="F:serine-type endopeptidase activity"/>
    <property type="evidence" value="ECO:0007669"/>
    <property type="project" value="TreeGrafter"/>
</dbReference>
<comment type="caution">
    <text evidence="4">The sequence shown here is derived from an EMBL/GenBank/DDBJ whole genome shotgun (WGS) entry which is preliminary data.</text>
</comment>
<reference evidence="4" key="1">
    <citation type="submission" date="2017-04" db="EMBL/GenBank/DDBJ databases">
        <title>Unexpected and diverse lifestyles within the genus Limnohabitans.</title>
        <authorList>
            <person name="Kasalicky V."/>
            <person name="Mehrshad M."/>
            <person name="Andrei S.-A."/>
            <person name="Salcher M."/>
            <person name="Kratochvilova H."/>
            <person name="Simek K."/>
            <person name="Ghai R."/>
        </authorList>
    </citation>
    <scope>NUCLEOTIDE SEQUENCE [LARGE SCALE GENOMIC DNA]</scope>
    <source>
        <strain evidence="4">II-D5</strain>
    </source>
</reference>
<dbReference type="InterPro" id="IPR001375">
    <property type="entry name" value="Peptidase_S9_cat"/>
</dbReference>
<keyword evidence="1" id="KW-0378">Hydrolase</keyword>
<evidence type="ECO:0000313" key="5">
    <source>
        <dbReference type="Proteomes" id="UP000037507"/>
    </source>
</evidence>
<dbReference type="PANTHER" id="PTHR42776">
    <property type="entry name" value="SERINE PEPTIDASE S9 FAMILY MEMBER"/>
    <property type="match status" value="1"/>
</dbReference>
<evidence type="ECO:0000256" key="1">
    <source>
        <dbReference type="ARBA" id="ARBA00022801"/>
    </source>
</evidence>
<gene>
    <name evidence="4" type="ORF">H663_005955</name>
</gene>
<dbReference type="InterPro" id="IPR029058">
    <property type="entry name" value="AB_hydrolase_fold"/>
</dbReference>
<dbReference type="Proteomes" id="UP000037507">
    <property type="component" value="Unassembled WGS sequence"/>
</dbReference>
<dbReference type="STRING" id="1293045.H663_03895"/>
<keyword evidence="2" id="KW-0732">Signal</keyword>
<dbReference type="OrthoDB" id="4269629at2"/>
<dbReference type="EMBL" id="LFYT02000005">
    <property type="protein sequence ID" value="PVE43539.1"/>
    <property type="molecule type" value="Genomic_DNA"/>
</dbReference>
<feature type="chain" id="PRO_5015457697" evidence="2">
    <location>
        <begin position="39"/>
        <end position="657"/>
    </location>
</feature>